<comment type="caution">
    <text evidence="6">The sequence shown here is derived from an EMBL/GenBank/DDBJ whole genome shotgun (WGS) entry which is preliminary data.</text>
</comment>
<dbReference type="SMART" id="SM01043">
    <property type="entry name" value="BTAD"/>
    <property type="match status" value="1"/>
</dbReference>
<dbReference type="EMBL" id="JAKFHA010000021">
    <property type="protein sequence ID" value="MCF2531166.1"/>
    <property type="molecule type" value="Genomic_DNA"/>
</dbReference>
<feature type="compositionally biased region" description="Pro residues" evidence="3">
    <location>
        <begin position="252"/>
        <end position="286"/>
    </location>
</feature>
<evidence type="ECO:0000313" key="7">
    <source>
        <dbReference type="Proteomes" id="UP001165378"/>
    </source>
</evidence>
<dbReference type="AlphaFoldDB" id="A0AA41U2Y3"/>
<evidence type="ECO:0000313" key="6">
    <source>
        <dbReference type="EMBL" id="MCF2531166.1"/>
    </source>
</evidence>
<gene>
    <name evidence="6" type="ORF">LZ495_28660</name>
</gene>
<feature type="region of interest" description="Disordered" evidence="3">
    <location>
        <begin position="240"/>
        <end position="305"/>
    </location>
</feature>
<keyword evidence="4" id="KW-0472">Membrane</keyword>
<feature type="domain" description="LysM" evidence="5">
    <location>
        <begin position="187"/>
        <end position="243"/>
    </location>
</feature>
<keyword evidence="4" id="KW-0812">Transmembrane</keyword>
<dbReference type="Pfam" id="PF01476">
    <property type="entry name" value="LysM"/>
    <property type="match status" value="1"/>
</dbReference>
<protein>
    <submittedName>
        <fullName evidence="6">LysM peptidoglycan-binding domain-containing protein</fullName>
    </submittedName>
</protein>
<accession>A0AA41U2Y3</accession>
<evidence type="ECO:0000256" key="2">
    <source>
        <dbReference type="ARBA" id="ARBA00023163"/>
    </source>
</evidence>
<feature type="transmembrane region" description="Helical" evidence="4">
    <location>
        <begin position="12"/>
        <end position="41"/>
    </location>
</feature>
<name>A0AA41U2Y3_9ACTN</name>
<dbReference type="InterPro" id="IPR036779">
    <property type="entry name" value="LysM_dom_sf"/>
</dbReference>
<feature type="transmembrane region" description="Helical" evidence="4">
    <location>
        <begin position="70"/>
        <end position="98"/>
    </location>
</feature>
<sequence length="920" mass="96802">MFTRLVRASVRCLLAAGGLLLRAVALALVVLGIPWALVYFVGNPIAAFDRSHSAGDAWAQLSQPLGDATLIYLLAAVAWVCWIGIVVNVLRELAWYAVHMPNLARRVGTRSAHEAHVEGLSAVRSMVAMLVGGMVLTLLRSSSASAMPVDGPMRAPGVVRTAVSTAYAGTPELSFEGRGTAPTSATTPYVVQRGDTLWDIAKQELGDPWRWPEIYQASKEVTQPDGSRLRNPDLIYPGWTLHLPTPQADPATDPPPSVDSPVEPPEATTPPVPPPNVPQPFVPPSSAPSAAPSAPSAPAAPPSAADHGFELPGGAYVGLGLVAAVAAAAATVRLRRRRRYKPGSGKRDDLAMEPIVRAMIGTHSLASSPTGPVGAGDAAKARSQDPQVASGARATATLAQTESQVGLALGILDGRSEALTIARRSGLSVLGPGAHDAIRALLANAVALASSSTHSPVQVGLTTSTAEELFGGTALGPPPPGLVIAESLRTVLDALDEAGGPPAQSAAGTLQAPPTTYLVAMPGEDDEDLLTETLSSPSRPTVLLLVRWPAVPEITVDAGGYVQAASASITRSVSGLRLFALGVTDTTDVLHLLREASPQIGPEPALPARRIAARGSGTGTAPPSGRRADEAPPQPPGPPNSGRGLGGSRPDATAPQPREPTQDGVSLELRLLGPRRLLLRDAGDVQDITAALAPKQHEILAYLAVHQDGATRAALGADLWPSAPTTRPYNSLHATLSQMRQAFRATTGERIDDVIMHRAGRYALDAERLAVDLWQVQADIELCRDTRATEDRHDIVERVIQSYRGHLAVDVTSEWAEAPREALRRDVLDTLSTHAHALQSAAPGDALALLEQARQLDPYNEALYTGIMRLQRRLGLLDHIPRTLALLTTALAEIEETPSPEVQHLSRQLRRPHDGEAAAS</sequence>
<feature type="transmembrane region" description="Helical" evidence="4">
    <location>
        <begin position="119"/>
        <end position="139"/>
    </location>
</feature>
<evidence type="ECO:0000256" key="4">
    <source>
        <dbReference type="SAM" id="Phobius"/>
    </source>
</evidence>
<keyword evidence="7" id="KW-1185">Reference proteome</keyword>
<dbReference type="InterPro" id="IPR018392">
    <property type="entry name" value="LysM"/>
</dbReference>
<feature type="compositionally biased region" description="Basic and acidic residues" evidence="3">
    <location>
        <begin position="911"/>
        <end position="920"/>
    </location>
</feature>
<dbReference type="InterPro" id="IPR051677">
    <property type="entry name" value="AfsR-DnrI-RedD_regulator"/>
</dbReference>
<reference evidence="6" key="1">
    <citation type="submission" date="2022-01" db="EMBL/GenBank/DDBJ databases">
        <title>Genome-Based Taxonomic Classification of the Phylum Actinobacteria.</title>
        <authorList>
            <person name="Gao Y."/>
        </authorList>
    </citation>
    <scope>NUCLEOTIDE SEQUENCE</scope>
    <source>
        <strain evidence="6">KLBMP 8922</strain>
    </source>
</reference>
<dbReference type="Gene3D" id="1.10.10.10">
    <property type="entry name" value="Winged helix-like DNA-binding domain superfamily/Winged helix DNA-binding domain"/>
    <property type="match status" value="1"/>
</dbReference>
<organism evidence="6 7">
    <name type="scientific">Yinghuangia soli</name>
    <dbReference type="NCBI Taxonomy" id="2908204"/>
    <lineage>
        <taxon>Bacteria</taxon>
        <taxon>Bacillati</taxon>
        <taxon>Actinomycetota</taxon>
        <taxon>Actinomycetes</taxon>
        <taxon>Kitasatosporales</taxon>
        <taxon>Streptomycetaceae</taxon>
        <taxon>Yinghuangia</taxon>
    </lineage>
</organism>
<feature type="region of interest" description="Disordered" evidence="3">
    <location>
        <begin position="613"/>
        <end position="667"/>
    </location>
</feature>
<dbReference type="CDD" id="cd00118">
    <property type="entry name" value="LysM"/>
    <property type="match status" value="1"/>
</dbReference>
<dbReference type="PROSITE" id="PS51782">
    <property type="entry name" value="LYSM"/>
    <property type="match status" value="1"/>
</dbReference>
<dbReference type="PANTHER" id="PTHR35807:SF1">
    <property type="entry name" value="TRANSCRIPTIONAL REGULATOR REDD"/>
    <property type="match status" value="1"/>
</dbReference>
<feature type="region of interest" description="Disordered" evidence="3">
    <location>
        <begin position="362"/>
        <end position="391"/>
    </location>
</feature>
<keyword evidence="1" id="KW-0805">Transcription regulation</keyword>
<dbReference type="RefSeq" id="WP_235055832.1">
    <property type="nucleotide sequence ID" value="NZ_JAKFHA010000021.1"/>
</dbReference>
<proteinExistence type="predicted"/>
<keyword evidence="4" id="KW-1133">Transmembrane helix</keyword>
<dbReference type="InterPro" id="IPR036388">
    <property type="entry name" value="WH-like_DNA-bd_sf"/>
</dbReference>
<evidence type="ECO:0000256" key="1">
    <source>
        <dbReference type="ARBA" id="ARBA00023015"/>
    </source>
</evidence>
<dbReference type="GO" id="GO:0003677">
    <property type="term" value="F:DNA binding"/>
    <property type="evidence" value="ECO:0007669"/>
    <property type="project" value="TreeGrafter"/>
</dbReference>
<dbReference type="Proteomes" id="UP001165378">
    <property type="component" value="Unassembled WGS sequence"/>
</dbReference>
<evidence type="ECO:0000256" key="3">
    <source>
        <dbReference type="SAM" id="MobiDB-lite"/>
    </source>
</evidence>
<dbReference type="PANTHER" id="PTHR35807">
    <property type="entry name" value="TRANSCRIPTIONAL REGULATOR REDD-RELATED"/>
    <property type="match status" value="1"/>
</dbReference>
<dbReference type="GO" id="GO:0006355">
    <property type="term" value="P:regulation of DNA-templated transcription"/>
    <property type="evidence" value="ECO:0007669"/>
    <property type="project" value="TreeGrafter"/>
</dbReference>
<dbReference type="InterPro" id="IPR005158">
    <property type="entry name" value="BTAD"/>
</dbReference>
<keyword evidence="2" id="KW-0804">Transcription</keyword>
<feature type="compositionally biased region" description="Low complexity" evidence="3">
    <location>
        <begin position="287"/>
        <end position="305"/>
    </location>
</feature>
<dbReference type="Gene3D" id="3.10.350.10">
    <property type="entry name" value="LysM domain"/>
    <property type="match status" value="1"/>
</dbReference>
<evidence type="ECO:0000259" key="5">
    <source>
        <dbReference type="PROSITE" id="PS51782"/>
    </source>
</evidence>
<feature type="region of interest" description="Disordered" evidence="3">
    <location>
        <begin position="897"/>
        <end position="920"/>
    </location>
</feature>